<reference evidence="5 6" key="1">
    <citation type="journal article" date="2022" name="Int. J. Syst. Evol. Microbiol.">
        <title>Prevotella herbatica sp. nov., a plant polysaccharide-decomposing anaerobic bacterium isolated from a methanogenic reactor.</title>
        <authorList>
            <person name="Uek A."/>
            <person name="Tonouchi A."/>
            <person name="Kaku N."/>
            <person name="Ueki K."/>
        </authorList>
    </citation>
    <scope>NUCLEOTIDE SEQUENCE [LARGE SCALE GENOMIC DNA]</scope>
    <source>
        <strain evidence="5 6">WR041</strain>
    </source>
</reference>
<dbReference type="Proteomes" id="UP001319045">
    <property type="component" value="Chromosome"/>
</dbReference>
<organism evidence="5 6">
    <name type="scientific">Prevotella herbatica</name>
    <dbReference type="NCBI Taxonomy" id="2801997"/>
    <lineage>
        <taxon>Bacteria</taxon>
        <taxon>Pseudomonadati</taxon>
        <taxon>Bacteroidota</taxon>
        <taxon>Bacteroidia</taxon>
        <taxon>Bacteroidales</taxon>
        <taxon>Prevotellaceae</taxon>
        <taxon>Prevotella</taxon>
    </lineage>
</organism>
<proteinExistence type="predicted"/>
<dbReference type="EMBL" id="AP024484">
    <property type="protein sequence ID" value="BCS85960.1"/>
    <property type="molecule type" value="Genomic_DNA"/>
</dbReference>
<dbReference type="Gene3D" id="3.30.450.20">
    <property type="entry name" value="PAS domain"/>
    <property type="match status" value="1"/>
</dbReference>
<evidence type="ECO:0000313" key="6">
    <source>
        <dbReference type="Proteomes" id="UP001319045"/>
    </source>
</evidence>
<name>A0ABN6EJ52_9BACT</name>
<dbReference type="SUPFAM" id="SSF46894">
    <property type="entry name" value="C-terminal effector domain of the bipartite response regulators"/>
    <property type="match status" value="1"/>
</dbReference>
<evidence type="ECO:0000313" key="5">
    <source>
        <dbReference type="EMBL" id="BCS85960.1"/>
    </source>
</evidence>
<dbReference type="Gene3D" id="1.10.10.10">
    <property type="entry name" value="Winged helix-like DNA-binding domain superfamily/Winged helix DNA-binding domain"/>
    <property type="match status" value="1"/>
</dbReference>
<dbReference type="PROSITE" id="PS50043">
    <property type="entry name" value="HTH_LUXR_2"/>
    <property type="match status" value="1"/>
</dbReference>
<dbReference type="PANTHER" id="PTHR44688:SF16">
    <property type="entry name" value="DNA-BINDING TRANSCRIPTIONAL ACTIVATOR DEVR_DOSR"/>
    <property type="match status" value="1"/>
</dbReference>
<evidence type="ECO:0000256" key="1">
    <source>
        <dbReference type="ARBA" id="ARBA00023015"/>
    </source>
</evidence>
<dbReference type="InterPro" id="IPR016032">
    <property type="entry name" value="Sig_transdc_resp-reg_C-effctor"/>
</dbReference>
<dbReference type="PRINTS" id="PR00038">
    <property type="entry name" value="HTHLUXR"/>
</dbReference>
<dbReference type="PROSITE" id="PS00622">
    <property type="entry name" value="HTH_LUXR_1"/>
    <property type="match status" value="1"/>
</dbReference>
<accession>A0ABN6EJ52</accession>
<protein>
    <submittedName>
        <fullName evidence="5">Helix-turn-helix transcriptional regulator</fullName>
    </submittedName>
</protein>
<dbReference type="PANTHER" id="PTHR44688">
    <property type="entry name" value="DNA-BINDING TRANSCRIPTIONAL ACTIVATOR DEVR_DOSR"/>
    <property type="match status" value="1"/>
</dbReference>
<gene>
    <name evidence="5" type="ORF">prwr041_18530</name>
</gene>
<evidence type="ECO:0000256" key="2">
    <source>
        <dbReference type="ARBA" id="ARBA00023125"/>
    </source>
</evidence>
<dbReference type="SMART" id="SM00421">
    <property type="entry name" value="HTH_LUXR"/>
    <property type="match status" value="1"/>
</dbReference>
<dbReference type="InterPro" id="IPR000792">
    <property type="entry name" value="Tscrpt_reg_LuxR_C"/>
</dbReference>
<dbReference type="Pfam" id="PF00196">
    <property type="entry name" value="GerE"/>
    <property type="match status" value="1"/>
</dbReference>
<evidence type="ECO:0000256" key="3">
    <source>
        <dbReference type="ARBA" id="ARBA00023163"/>
    </source>
</evidence>
<dbReference type="RefSeq" id="WP_207153561.1">
    <property type="nucleotide sequence ID" value="NZ_AP024484.1"/>
</dbReference>
<keyword evidence="1" id="KW-0805">Transcription regulation</keyword>
<dbReference type="InterPro" id="IPR036388">
    <property type="entry name" value="WH-like_DNA-bd_sf"/>
</dbReference>
<keyword evidence="2" id="KW-0238">DNA-binding</keyword>
<keyword evidence="3" id="KW-0804">Transcription</keyword>
<feature type="domain" description="HTH luxR-type" evidence="4">
    <location>
        <begin position="177"/>
        <end position="242"/>
    </location>
</feature>
<dbReference type="CDD" id="cd06170">
    <property type="entry name" value="LuxR_C_like"/>
    <property type="match status" value="1"/>
</dbReference>
<keyword evidence="6" id="KW-1185">Reference proteome</keyword>
<evidence type="ECO:0000259" key="4">
    <source>
        <dbReference type="PROSITE" id="PS50043"/>
    </source>
</evidence>
<sequence>MNTIEEEYCHLLEYQKFDESSIGDEILKTNIDQISNSAFLKGCALSVFDVYRKKHVYESEYYKELFKETDKEYSEVKVHPDDYEALFKNGIATFKHLFSNNTNAKYNKVIREYRALVRGKYQRVVEHITILAFDKIGNIWLSLSIVDIAPNQAPPYIVNSKIVNFKTGLVFPPLDEFYNKDTILSSKELEILKLISAGQLSNEISNKLHFSVNTINIHRQSIFKKFNVDTSIEAIRYAENLGLLDSPL</sequence>